<dbReference type="RefSeq" id="WP_382410767.1">
    <property type="nucleotide sequence ID" value="NZ_JBHSGU010000029.1"/>
</dbReference>
<organism evidence="1 2">
    <name type="scientific">Glaciecola siphonariae</name>
    <dbReference type="NCBI Taxonomy" id="521012"/>
    <lineage>
        <taxon>Bacteria</taxon>
        <taxon>Pseudomonadati</taxon>
        <taxon>Pseudomonadota</taxon>
        <taxon>Gammaproteobacteria</taxon>
        <taxon>Alteromonadales</taxon>
        <taxon>Alteromonadaceae</taxon>
        <taxon>Glaciecola</taxon>
    </lineage>
</organism>
<accession>A0ABV9M1E6</accession>
<gene>
    <name evidence="1" type="ORF">ACFO4O_17170</name>
</gene>
<dbReference type="InterPro" id="IPR009858">
    <property type="entry name" value="DUF1415"/>
</dbReference>
<dbReference type="Proteomes" id="UP001595897">
    <property type="component" value="Unassembled WGS sequence"/>
</dbReference>
<keyword evidence="2" id="KW-1185">Reference proteome</keyword>
<sequence>MNTDHPNEDVNKVISTTLAWLDAVIINEQFCPFAKPVRDNNQIHFAVAQQSDTASLLRQVIAECDNLMRHDKVETSLLIYTAALGDFDDYLDFLDMANELLENAGYEGVLQLASFHPQYVFDGEPASCPSHYTNRSPYPMLHILREDSISQALISFASPESIPQRNIAHAKALGRAFFLPFVHHTTDKK</sequence>
<evidence type="ECO:0000313" key="2">
    <source>
        <dbReference type="Proteomes" id="UP001595897"/>
    </source>
</evidence>
<dbReference type="EMBL" id="JBHSGU010000029">
    <property type="protein sequence ID" value="MFC4701879.1"/>
    <property type="molecule type" value="Genomic_DNA"/>
</dbReference>
<evidence type="ECO:0000313" key="1">
    <source>
        <dbReference type="EMBL" id="MFC4701879.1"/>
    </source>
</evidence>
<name>A0ABV9M1E6_9ALTE</name>
<proteinExistence type="predicted"/>
<comment type="caution">
    <text evidence="1">The sequence shown here is derived from an EMBL/GenBank/DDBJ whole genome shotgun (WGS) entry which is preliminary data.</text>
</comment>
<protein>
    <submittedName>
        <fullName evidence="1">DUF1415 domain-containing protein</fullName>
    </submittedName>
</protein>
<reference evidence="2" key="1">
    <citation type="journal article" date="2019" name="Int. J. Syst. Evol. Microbiol.">
        <title>The Global Catalogue of Microorganisms (GCM) 10K type strain sequencing project: providing services to taxonomists for standard genome sequencing and annotation.</title>
        <authorList>
            <consortium name="The Broad Institute Genomics Platform"/>
            <consortium name="The Broad Institute Genome Sequencing Center for Infectious Disease"/>
            <person name="Wu L."/>
            <person name="Ma J."/>
        </authorList>
    </citation>
    <scope>NUCLEOTIDE SEQUENCE [LARGE SCALE GENOMIC DNA]</scope>
    <source>
        <strain evidence="2">KACC 12507</strain>
    </source>
</reference>
<dbReference type="Pfam" id="PF07209">
    <property type="entry name" value="DUF1415"/>
    <property type="match status" value="1"/>
</dbReference>